<dbReference type="STRING" id="5722.A2F4P0"/>
<dbReference type="VEuPathDB" id="TrichDB:TVAGG3_0583640"/>
<dbReference type="InterPro" id="IPR011989">
    <property type="entry name" value="ARM-like"/>
</dbReference>
<dbReference type="GO" id="GO:0007076">
    <property type="term" value="P:mitotic chromosome condensation"/>
    <property type="evidence" value="ECO:0000318"/>
    <property type="project" value="GO_Central"/>
</dbReference>
<dbReference type="RefSeq" id="XP_001313074.1">
    <property type="nucleotide sequence ID" value="XM_001313073.1"/>
</dbReference>
<dbReference type="InterPro" id="IPR026003">
    <property type="entry name" value="Cohesin_HEAT"/>
</dbReference>
<evidence type="ECO:0000256" key="2">
    <source>
        <dbReference type="ARBA" id="ARBA00022618"/>
    </source>
</evidence>
<keyword evidence="5" id="KW-0539">Nucleus</keyword>
<keyword evidence="3" id="KW-0498">Mitosis</keyword>
<dbReference type="InterPro" id="IPR016024">
    <property type="entry name" value="ARM-type_fold"/>
</dbReference>
<dbReference type="InParanoid" id="A2F4P0"/>
<dbReference type="KEGG" id="tva:4757964"/>
<evidence type="ECO:0000256" key="4">
    <source>
        <dbReference type="ARBA" id="ARBA00023067"/>
    </source>
</evidence>
<dbReference type="Gene3D" id="1.25.10.10">
    <property type="entry name" value="Leucine-rich Repeat Variant"/>
    <property type="match status" value="3"/>
</dbReference>
<organism evidence="8 9">
    <name type="scientific">Trichomonas vaginalis (strain ATCC PRA-98 / G3)</name>
    <dbReference type="NCBI Taxonomy" id="412133"/>
    <lineage>
        <taxon>Eukaryota</taxon>
        <taxon>Metamonada</taxon>
        <taxon>Parabasalia</taxon>
        <taxon>Trichomonadida</taxon>
        <taxon>Trichomonadidae</taxon>
        <taxon>Trichomonas</taxon>
    </lineage>
</organism>
<evidence type="ECO:0000259" key="7">
    <source>
        <dbReference type="Pfam" id="PF12717"/>
    </source>
</evidence>
<dbReference type="eggNOG" id="KOG0413">
    <property type="taxonomic scope" value="Eukaryota"/>
</dbReference>
<dbReference type="Pfam" id="PF12717">
    <property type="entry name" value="Cnd1"/>
    <property type="match status" value="1"/>
</dbReference>
<comment type="subcellular location">
    <subcellularLocation>
        <location evidence="1">Nucleus</location>
    </subcellularLocation>
</comment>
<dbReference type="EMBL" id="DS113612">
    <property type="protein sequence ID" value="EAY00145.1"/>
    <property type="molecule type" value="Genomic_DNA"/>
</dbReference>
<dbReference type="OrthoDB" id="10263978at2759"/>
<proteinExistence type="predicted"/>
<dbReference type="PANTHER" id="PTHR14222:SF1">
    <property type="entry name" value="CONDENSIN-2 COMPLEX SUBUNIT D3"/>
    <property type="match status" value="1"/>
</dbReference>
<feature type="domain" description="Condensin complex subunit 1 C-terminal" evidence="7">
    <location>
        <begin position="770"/>
        <end position="878"/>
    </location>
</feature>
<dbReference type="GO" id="GO:0000796">
    <property type="term" value="C:condensin complex"/>
    <property type="evidence" value="ECO:0000318"/>
    <property type="project" value="GO_Central"/>
</dbReference>
<sequence>MSTKDAEEILDILSEFGINTLSEDVFHAMKRGDLIEFTQFISELPKITKNNVSRIKQLTKILRNWSGKQNQSDLWASLREIDVRPDWIELISFYLLQSGEDFLADGVQMYMILLSMEPALSIWNPILFRPFLGILAQASQIIEEGGALTSEIEKKLQLTIQVFPMVLQCFSASFVNMIGDDVYMALSEATIKLASGYRPEYEKFNSQLQNTAFNLLGLMLETKTDVILQYIVPWSLLQFATSSSTTTARLERLHDRIIQLLIKSFKKDDPYYILFIKHLILRVPDRANLKVRATMLVFELIKNSDCAKELIDFVMKVAQSNKVSSRVFSSQLLAMCVVQLTQLFPDSDLRGNVLEEMLNILKKHVIDRAPSVRATALSGLSTIISNLKDHEDKGLILENIDTNKFMIKILKARSVDEKLVVRRASLETIREIIYSRDTAPDDSLIDLIDERVRDWSVSIRVSAVKTLGDLLDSFPNIERLHRLWLDAILPLIEDPEQSVQKEAIDAIRNHLIKPVCAGSPELFTKIMHKQDYEFLGRVFLYMRLHSIDLSPLCKALTKFVVNREYDTNRPYWRMLESLTLIVKSSFNKDFFKNLWYRRDTLPPEYYGTLAHLEISSDEIHTDLITIINQLVEEGGRYLLSHEVLKLFKAQGAGDDTELMNFISICMNKINGVAEDEHGDFTNIKAFSQTVYIVGELISCLNDPKRTNDIDFTGLQLLMSEKLPNGNPIPTLIRTITVTALGKLCLARKDISNAFASAFVHQIMTDTASEVKANCLIVLCDMCVAYSAIVEPHVQSVTNAISDRSPAVRKQALNVLTRLIVEDFLKMSPLLFFRFLYSITDDNQDVAHFARICLFHVIVPKFPNLLKQYFIDTLMYFTDCEIASLIENPEIKKRFRFRGDERRLKVYKLLVTPMNEVVLFELVKDIFGRVIDRFIKCEFNLKEHSLLLSDSFNALLLMEDKLHSSTKTEANTDEGSDMEKVIEGAKNAINLMHNTMISTTMQSLKKIHQLVRENNSPLQKIVKKFYRVLCDNDKELLQDLERSEPILAAEIREEMRIEESEKVEDEEDIEKKEPEKLSLFNSPLLKKIHNTPISLLCSPAKSSTEALLVTPRKQRLVREFSTPQHGDDDFSD</sequence>
<dbReference type="SUPFAM" id="SSF48371">
    <property type="entry name" value="ARM repeat"/>
    <property type="match status" value="1"/>
</dbReference>
<evidence type="ECO:0000256" key="1">
    <source>
        <dbReference type="ARBA" id="ARBA00004123"/>
    </source>
</evidence>
<keyword evidence="9" id="KW-1185">Reference proteome</keyword>
<evidence type="ECO:0000256" key="3">
    <source>
        <dbReference type="ARBA" id="ARBA00022776"/>
    </source>
</evidence>
<name>A2F4P0_TRIV3</name>
<dbReference type="Proteomes" id="UP000001542">
    <property type="component" value="Unassembled WGS sequence"/>
</dbReference>
<dbReference type="PANTHER" id="PTHR14222">
    <property type="entry name" value="CONDENSIN"/>
    <property type="match status" value="1"/>
</dbReference>
<dbReference type="VEuPathDB" id="TrichDB:TVAG_330740"/>
<keyword evidence="6" id="KW-0131">Cell cycle</keyword>
<gene>
    <name evidence="8" type="ORF">TVAG_330740</name>
</gene>
<dbReference type="GO" id="GO:0000779">
    <property type="term" value="C:condensed chromosome, centromeric region"/>
    <property type="evidence" value="ECO:0000318"/>
    <property type="project" value="GO_Central"/>
</dbReference>
<protein>
    <recommendedName>
        <fullName evidence="7">Condensin complex subunit 1 C-terminal domain-containing protein</fullName>
    </recommendedName>
</protein>
<dbReference type="GO" id="GO:0051301">
    <property type="term" value="P:cell division"/>
    <property type="evidence" value="ECO:0007669"/>
    <property type="project" value="UniProtKB-KW"/>
</dbReference>
<evidence type="ECO:0000256" key="6">
    <source>
        <dbReference type="ARBA" id="ARBA00023306"/>
    </source>
</evidence>
<dbReference type="GO" id="GO:0042393">
    <property type="term" value="F:histone binding"/>
    <property type="evidence" value="ECO:0000318"/>
    <property type="project" value="GO_Central"/>
</dbReference>
<keyword evidence="2" id="KW-0132">Cell division</keyword>
<dbReference type="GO" id="GO:0005634">
    <property type="term" value="C:nucleus"/>
    <property type="evidence" value="ECO:0007669"/>
    <property type="project" value="UniProtKB-SubCell"/>
</dbReference>
<dbReference type="Pfam" id="PF12765">
    <property type="entry name" value="Cohesin_HEAT"/>
    <property type="match status" value="2"/>
</dbReference>
<evidence type="ECO:0000313" key="8">
    <source>
        <dbReference type="EMBL" id="EAY00145.1"/>
    </source>
</evidence>
<accession>A2F4P0</accession>
<keyword evidence="4" id="KW-0226">DNA condensation</keyword>
<dbReference type="InterPro" id="IPR032682">
    <property type="entry name" value="Cnd1_C"/>
</dbReference>
<dbReference type="AlphaFoldDB" id="A2F4P0"/>
<evidence type="ECO:0000313" key="9">
    <source>
        <dbReference type="Proteomes" id="UP000001542"/>
    </source>
</evidence>
<reference evidence="8" key="1">
    <citation type="submission" date="2006-10" db="EMBL/GenBank/DDBJ databases">
        <authorList>
            <person name="Amadeo P."/>
            <person name="Zhao Q."/>
            <person name="Wortman J."/>
            <person name="Fraser-Liggett C."/>
            <person name="Carlton J."/>
        </authorList>
    </citation>
    <scope>NUCLEOTIDE SEQUENCE</scope>
    <source>
        <strain evidence="8">G3</strain>
    </source>
</reference>
<dbReference type="GO" id="GO:0010032">
    <property type="term" value="P:meiotic chromosome condensation"/>
    <property type="evidence" value="ECO:0000318"/>
    <property type="project" value="GO_Central"/>
</dbReference>
<dbReference type="InterPro" id="IPR026971">
    <property type="entry name" value="CND1/NCAPD3"/>
</dbReference>
<evidence type="ECO:0000256" key="5">
    <source>
        <dbReference type="ARBA" id="ARBA00023242"/>
    </source>
</evidence>
<reference evidence="8" key="2">
    <citation type="journal article" date="2007" name="Science">
        <title>Draft genome sequence of the sexually transmitted pathogen Trichomonas vaginalis.</title>
        <authorList>
            <person name="Carlton J.M."/>
            <person name="Hirt R.P."/>
            <person name="Silva J.C."/>
            <person name="Delcher A.L."/>
            <person name="Schatz M."/>
            <person name="Zhao Q."/>
            <person name="Wortman J.R."/>
            <person name="Bidwell S.L."/>
            <person name="Alsmark U.C.M."/>
            <person name="Besteiro S."/>
            <person name="Sicheritz-Ponten T."/>
            <person name="Noel C.J."/>
            <person name="Dacks J.B."/>
            <person name="Foster P.G."/>
            <person name="Simillion C."/>
            <person name="Van de Peer Y."/>
            <person name="Miranda-Saavedra D."/>
            <person name="Barton G.J."/>
            <person name="Westrop G.D."/>
            <person name="Mueller S."/>
            <person name="Dessi D."/>
            <person name="Fiori P.L."/>
            <person name="Ren Q."/>
            <person name="Paulsen I."/>
            <person name="Zhang H."/>
            <person name="Bastida-Corcuera F.D."/>
            <person name="Simoes-Barbosa A."/>
            <person name="Brown M.T."/>
            <person name="Hayes R.D."/>
            <person name="Mukherjee M."/>
            <person name="Okumura C.Y."/>
            <person name="Schneider R."/>
            <person name="Smith A.J."/>
            <person name="Vanacova S."/>
            <person name="Villalvazo M."/>
            <person name="Haas B.J."/>
            <person name="Pertea M."/>
            <person name="Feldblyum T.V."/>
            <person name="Utterback T.R."/>
            <person name="Shu C.L."/>
            <person name="Osoegawa K."/>
            <person name="de Jong P.J."/>
            <person name="Hrdy I."/>
            <person name="Horvathova L."/>
            <person name="Zubacova Z."/>
            <person name="Dolezal P."/>
            <person name="Malik S.B."/>
            <person name="Logsdon J.M. Jr."/>
            <person name="Henze K."/>
            <person name="Gupta A."/>
            <person name="Wang C.C."/>
            <person name="Dunne R.L."/>
            <person name="Upcroft J.A."/>
            <person name="Upcroft P."/>
            <person name="White O."/>
            <person name="Salzberg S.L."/>
            <person name="Tang P."/>
            <person name="Chiu C.-H."/>
            <person name="Lee Y.-S."/>
            <person name="Embley T.M."/>
            <person name="Coombs G.H."/>
            <person name="Mottram J.C."/>
            <person name="Tachezy J."/>
            <person name="Fraser-Liggett C.M."/>
            <person name="Johnson P.J."/>
        </authorList>
    </citation>
    <scope>NUCLEOTIDE SEQUENCE [LARGE SCALE GENOMIC DNA]</scope>
    <source>
        <strain evidence="8">G3</strain>
    </source>
</reference>